<dbReference type="Pfam" id="PF13556">
    <property type="entry name" value="HTH_30"/>
    <property type="match status" value="1"/>
</dbReference>
<protein>
    <submittedName>
        <fullName evidence="2">Helix-turn-helix domain-containing protein</fullName>
    </submittedName>
</protein>
<comment type="caution">
    <text evidence="2">The sequence shown here is derived from an EMBL/GenBank/DDBJ whole genome shotgun (WGS) entry which is preliminary data.</text>
</comment>
<dbReference type="Proteomes" id="UP001299608">
    <property type="component" value="Unassembled WGS sequence"/>
</dbReference>
<dbReference type="AlphaFoldDB" id="A0AAW5BTD7"/>
<gene>
    <name evidence="2" type="ORF">L0N08_17000</name>
</gene>
<dbReference type="InterPro" id="IPR025736">
    <property type="entry name" value="PucR_C-HTH_dom"/>
</dbReference>
<dbReference type="EMBL" id="JAKNGE010000021">
    <property type="protein sequence ID" value="MCG4747127.1"/>
    <property type="molecule type" value="Genomic_DNA"/>
</dbReference>
<feature type="domain" description="PucR C-terminal helix-turn-helix" evidence="1">
    <location>
        <begin position="482"/>
        <end position="538"/>
    </location>
</feature>
<dbReference type="PANTHER" id="PTHR33744:SF17">
    <property type="entry name" value="CONSERVED PROTEIN"/>
    <property type="match status" value="1"/>
</dbReference>
<dbReference type="InterPro" id="IPR042070">
    <property type="entry name" value="PucR_C-HTH_sf"/>
</dbReference>
<sequence>MAYLGTIVRHLETAFHVKVHGQFHTRTEIEGTRFLTPEQETDPEYGDKLLYVACSRTGATAGRPQATAPGCDPQAAPGWDSQAAFPAWDPQAAAPFRRLPNILLTGHDTPPDTPGILYIREALDACQVFNAIQEVIFRHYTLKLKQEELFQSLHSDNGIAGMAHVAHTFLGNPVTICDTSFSVIAASPVVKDADNLEERHGRLYLKDSLFQNMADQNIIRHIYSSAVPYLTALDDYPYQWVFESIRIHHAVVGYICVRGTVREFTEDDLEFIDVFSKMLSIEMQKDSSYRHPTGLKYEYFLTELLEGHFDRAGYIASRLIQLGRAQMPYYTILLLKFTEPSRKPRPYKGYFEQLLSLLPSCMVVVFHGDLTVLLPSGSGEPFCETGRNRFAAFLQLNHMQAYVSYPYTDIAKSSIYWRQVKELSLLHEKTGLPKDRHFIYYEQHYLEHGFCQYKDTGLLAASIHPVITQMTEYDRTANTEYARTLRIYLAKNRNALAAAGELHIHKSTFFYRLGKMADLFGIDMNDGLALFSYEYSFRVLDYLGLGSV</sequence>
<dbReference type="Gene3D" id="1.10.10.2840">
    <property type="entry name" value="PucR C-terminal helix-turn-helix domain"/>
    <property type="match status" value="1"/>
</dbReference>
<organism evidence="2 3">
    <name type="scientific">Enterocloster aldenensis</name>
    <dbReference type="NCBI Taxonomy" id="358742"/>
    <lineage>
        <taxon>Bacteria</taxon>
        <taxon>Bacillati</taxon>
        <taxon>Bacillota</taxon>
        <taxon>Clostridia</taxon>
        <taxon>Lachnospirales</taxon>
        <taxon>Lachnospiraceae</taxon>
        <taxon>Enterocloster</taxon>
    </lineage>
</organism>
<reference evidence="2" key="1">
    <citation type="submission" date="2022-01" db="EMBL/GenBank/DDBJ databases">
        <title>Collection of gut derived symbiotic bacterial strains cultured from healthy donors.</title>
        <authorList>
            <person name="Lin H."/>
            <person name="Kohout C."/>
            <person name="Waligurski E."/>
            <person name="Pamer E.G."/>
        </authorList>
    </citation>
    <scope>NUCLEOTIDE SEQUENCE</scope>
    <source>
        <strain evidence="2">DFI.6.55</strain>
    </source>
</reference>
<dbReference type="RefSeq" id="WP_238053704.1">
    <property type="nucleotide sequence ID" value="NZ_JAKNGE010000021.1"/>
</dbReference>
<dbReference type="PANTHER" id="PTHR33744">
    <property type="entry name" value="CARBOHYDRATE DIACID REGULATOR"/>
    <property type="match status" value="1"/>
</dbReference>
<evidence type="ECO:0000313" key="3">
    <source>
        <dbReference type="Proteomes" id="UP001299608"/>
    </source>
</evidence>
<name>A0AAW5BTD7_9FIRM</name>
<evidence type="ECO:0000259" key="1">
    <source>
        <dbReference type="Pfam" id="PF13556"/>
    </source>
</evidence>
<dbReference type="InterPro" id="IPR051448">
    <property type="entry name" value="CdaR-like_regulators"/>
</dbReference>
<accession>A0AAW5BTD7</accession>
<proteinExistence type="predicted"/>
<evidence type="ECO:0000313" key="2">
    <source>
        <dbReference type="EMBL" id="MCG4747127.1"/>
    </source>
</evidence>